<dbReference type="RefSeq" id="WP_011612447.1">
    <property type="nucleotide sequence ID" value="NC_008312.1"/>
</dbReference>
<dbReference type="STRING" id="203124.Tery_2922"/>
<gene>
    <name evidence="3" type="ordered locus">Tery_2922</name>
</gene>
<sequence>MTDKIPENPDIEPLTRIQVLVAMGVTALVLLAISKICLLFGVNLLPVSWNLKALFWGIAIALSITTTSAIIYRIWPAYRSSADKYLILVLSPLLWPDLVWLGLLPGLSEELLFRGVALSALGLDTVALIASSVFFGVLHLNGKQQWPYMIWATIVGLVLGYSALATGNLLIPIIAHILTNLISSSVWKWEHNYQK</sequence>
<dbReference type="MEROPS" id="G05.A04"/>
<dbReference type="InterPro" id="IPR003675">
    <property type="entry name" value="Rce1/LyrA-like_dom"/>
</dbReference>
<dbReference type="GO" id="GO:0004175">
    <property type="term" value="F:endopeptidase activity"/>
    <property type="evidence" value="ECO:0007669"/>
    <property type="project" value="UniProtKB-ARBA"/>
</dbReference>
<organism evidence="3">
    <name type="scientific">Trichodesmium erythraeum (strain IMS101)</name>
    <dbReference type="NCBI Taxonomy" id="203124"/>
    <lineage>
        <taxon>Bacteria</taxon>
        <taxon>Bacillati</taxon>
        <taxon>Cyanobacteriota</taxon>
        <taxon>Cyanophyceae</taxon>
        <taxon>Oscillatoriophycideae</taxon>
        <taxon>Oscillatoriales</taxon>
        <taxon>Microcoleaceae</taxon>
        <taxon>Trichodesmium</taxon>
    </lineage>
</organism>
<feature type="transmembrane region" description="Helical" evidence="1">
    <location>
        <begin position="85"/>
        <end position="104"/>
    </location>
</feature>
<reference evidence="3" key="1">
    <citation type="submission" date="2006-06" db="EMBL/GenBank/DDBJ databases">
        <title>Complete sequence of Trichodesmium erythraeum IMS101.</title>
        <authorList>
            <consortium name="US DOE Joint Genome Institute"/>
            <person name="Copeland A."/>
            <person name="Lucas S."/>
            <person name="Lapidus A."/>
            <person name="Barry K."/>
            <person name="Detter J.C."/>
            <person name="Glavina del Rio T."/>
            <person name="Hammon N."/>
            <person name="Israni S."/>
            <person name="Dalin E."/>
            <person name="Tice H."/>
            <person name="Pitluck S."/>
            <person name="Kiss H."/>
            <person name="Munk A.C."/>
            <person name="Brettin T."/>
            <person name="Bruce D."/>
            <person name="Han C."/>
            <person name="Tapia R."/>
            <person name="Gilna P."/>
            <person name="Schmutz J."/>
            <person name="Larimer F."/>
            <person name="Land M."/>
            <person name="Hauser L."/>
            <person name="Kyrpides N."/>
            <person name="Kim E."/>
            <person name="Richardson P."/>
        </authorList>
    </citation>
    <scope>NUCLEOTIDE SEQUENCE [LARGE SCALE GENOMIC DNA]</scope>
    <source>
        <strain evidence="3">IMS101</strain>
    </source>
</reference>
<dbReference type="PANTHER" id="PTHR43592:SF7">
    <property type="entry name" value="CAAX AMINO TERMINAL PROTEASE FAMILY PROTEIN"/>
    <property type="match status" value="1"/>
</dbReference>
<dbReference type="EMBL" id="CP000393">
    <property type="protein sequence ID" value="ABG52088.1"/>
    <property type="molecule type" value="Genomic_DNA"/>
</dbReference>
<dbReference type="OrthoDB" id="571316at2"/>
<keyword evidence="1" id="KW-0812">Transmembrane</keyword>
<dbReference type="GO" id="GO:0080120">
    <property type="term" value="P:CAAX-box protein maturation"/>
    <property type="evidence" value="ECO:0007669"/>
    <property type="project" value="UniProtKB-ARBA"/>
</dbReference>
<accession>Q110I6</accession>
<dbReference type="HOGENOM" id="CLU_127724_0_0_3"/>
<evidence type="ECO:0000259" key="2">
    <source>
        <dbReference type="Pfam" id="PF02517"/>
    </source>
</evidence>
<protein>
    <submittedName>
        <fullName evidence="3">Abortive infection protein</fullName>
    </submittedName>
</protein>
<dbReference type="eggNOG" id="COG1266">
    <property type="taxonomic scope" value="Bacteria"/>
</dbReference>
<dbReference type="Pfam" id="PF02517">
    <property type="entry name" value="Rce1-like"/>
    <property type="match status" value="1"/>
</dbReference>
<dbReference type="KEGG" id="ter:Tery_2922"/>
<name>Q110I6_TRIEI</name>
<keyword evidence="1" id="KW-0472">Membrane</keyword>
<keyword evidence="1" id="KW-1133">Transmembrane helix</keyword>
<dbReference type="PANTHER" id="PTHR43592">
    <property type="entry name" value="CAAX AMINO TERMINAL PROTEASE"/>
    <property type="match status" value="1"/>
</dbReference>
<proteinExistence type="predicted"/>
<feature type="transmembrane region" description="Helical" evidence="1">
    <location>
        <begin position="20"/>
        <end position="41"/>
    </location>
</feature>
<feature type="transmembrane region" description="Helical" evidence="1">
    <location>
        <begin position="116"/>
        <end position="139"/>
    </location>
</feature>
<evidence type="ECO:0000256" key="1">
    <source>
        <dbReference type="SAM" id="Phobius"/>
    </source>
</evidence>
<evidence type="ECO:0000313" key="3">
    <source>
        <dbReference type="EMBL" id="ABG52088.1"/>
    </source>
</evidence>
<feature type="transmembrane region" description="Helical" evidence="1">
    <location>
        <begin position="53"/>
        <end position="73"/>
    </location>
</feature>
<feature type="domain" description="CAAX prenyl protease 2/Lysostaphin resistance protein A-like" evidence="2">
    <location>
        <begin position="93"/>
        <end position="182"/>
    </location>
</feature>
<dbReference type="AlphaFoldDB" id="Q110I6"/>